<dbReference type="eggNOG" id="ENOG5032GMG">
    <property type="taxonomic scope" value="Bacteria"/>
</dbReference>
<dbReference type="RefSeq" id="WP_156525143.1">
    <property type="nucleotide sequence ID" value="NZ_CP023714.1"/>
</dbReference>
<evidence type="ECO:0000313" key="2">
    <source>
        <dbReference type="Proteomes" id="UP000042997"/>
    </source>
</evidence>
<dbReference type="EMBL" id="CCSD01000027">
    <property type="protein sequence ID" value="CDZ87005.1"/>
    <property type="molecule type" value="Genomic_DNA"/>
</dbReference>
<dbReference type="AlphaFoldDB" id="A0A098BFI5"/>
<reference evidence="1 2" key="1">
    <citation type="journal article" date="2014" name="Genome Announc.">
        <title>Draft Genome Sequence of Propane- and Butane-Oxidizing Actinobacterium Rhodococcus ruber IEGM 231.</title>
        <authorList>
            <person name="Ivshina I.B."/>
            <person name="Kuyukina M.S."/>
            <person name="Krivoruchko A.V."/>
            <person name="Barbe V."/>
            <person name="Fischer C."/>
        </authorList>
    </citation>
    <scope>NUCLEOTIDE SEQUENCE [LARGE SCALE GENOMIC DNA]</scope>
</reference>
<sequence>MKTRIRTTVAVVATLFAVVVGTAGAANAATASPSVRCGHVTIHCPG</sequence>
<dbReference type="Proteomes" id="UP000042997">
    <property type="component" value="Unassembled WGS sequence"/>
</dbReference>
<accession>A0A098BFI5</accession>
<proteinExistence type="predicted"/>
<protein>
    <submittedName>
        <fullName evidence="1">Uncharacterized protein</fullName>
    </submittedName>
</protein>
<gene>
    <name evidence="1" type="ORF">RHRU231_190029</name>
</gene>
<dbReference type="GeneID" id="66833192"/>
<evidence type="ECO:0000313" key="1">
    <source>
        <dbReference type="EMBL" id="CDZ87005.1"/>
    </source>
</evidence>
<organism evidence="1 2">
    <name type="scientific">Rhodococcus ruber</name>
    <dbReference type="NCBI Taxonomy" id="1830"/>
    <lineage>
        <taxon>Bacteria</taxon>
        <taxon>Bacillati</taxon>
        <taxon>Actinomycetota</taxon>
        <taxon>Actinomycetes</taxon>
        <taxon>Mycobacteriales</taxon>
        <taxon>Nocardiaceae</taxon>
        <taxon>Rhodococcus</taxon>
    </lineage>
</organism>
<name>A0A098BFI5_9NOCA</name>